<comment type="caution">
    <text evidence="4">The sequence shown here is derived from an EMBL/GenBank/DDBJ whole genome shotgun (WGS) entry which is preliminary data.</text>
</comment>
<evidence type="ECO:0000256" key="2">
    <source>
        <dbReference type="SAM" id="SignalP"/>
    </source>
</evidence>
<name>A0ABV4DX75_9CLOT</name>
<evidence type="ECO:0000259" key="3">
    <source>
        <dbReference type="Pfam" id="PF13205"/>
    </source>
</evidence>
<accession>A0ABV4DX75</accession>
<dbReference type="Gene3D" id="1.50.10.20">
    <property type="match status" value="1"/>
</dbReference>
<evidence type="ECO:0000313" key="5">
    <source>
        <dbReference type="Proteomes" id="UP001565220"/>
    </source>
</evidence>
<keyword evidence="1 2" id="KW-0732">Signal</keyword>
<reference evidence="4 5" key="1">
    <citation type="submission" date="2024-08" db="EMBL/GenBank/DDBJ databases">
        <title>Clostridium lapicellarii sp. nov., and Clostridium renhuaiense sp. nov., two species isolated from the mud in a fermentation cellar used for producing sauce-flavour Chinese liquors.</title>
        <authorList>
            <person name="Yang F."/>
            <person name="Wang H."/>
            <person name="Chen L.Q."/>
            <person name="Zhou N."/>
            <person name="Lu J.J."/>
            <person name="Pu X.X."/>
            <person name="Wan B."/>
            <person name="Wang L."/>
            <person name="Liu S.J."/>
        </authorList>
    </citation>
    <scope>NUCLEOTIDE SEQUENCE [LARGE SCALE GENOMIC DNA]</scope>
    <source>
        <strain evidence="4 5">MT-113</strain>
    </source>
</reference>
<dbReference type="Pfam" id="PF13205">
    <property type="entry name" value="Big_5"/>
    <property type="match status" value="1"/>
</dbReference>
<proteinExistence type="predicted"/>
<sequence>MLRSRIKYAVLSTAVASVLAAQPLLVKAASVDKSITDPNKTWTIKFNRPVGFDEETKNSITVTDSSGNAVNAGIKLLDSNKVEVIAPEDGYKQGETYTLNVGGRVHSIGNRYLKNTAKCTFQFKPASQDYNYKSQVDSLLDGTVDKILKDGIKDDWQALLVYKDGKEVPSSYIESLKNKLNSAQEGSLTPMDYERMTIVLSSIGQNPANFEGKNLVEKVYNNADMNNQGINAYVYGLMALNSGNYDVPDNALFTRDKFIDKIIAARTADNGWNYDPSSEAKADPDMTAMALTALAPYKNREDVKQVIDSGISRLSSMQDSSGEYSSIMGSANSQSLSEVIIALCSNGIDPAGSEFTKNGKNLIDILLSYKVDGGFSYDRQKAGYDAFATEQGAEALESYKMFKEQSGSIFRN</sequence>
<dbReference type="EMBL" id="JBGFFE010000002">
    <property type="protein sequence ID" value="MEY8762558.1"/>
    <property type="molecule type" value="Genomic_DNA"/>
</dbReference>
<feature type="domain" description="SbsA Ig-like" evidence="3">
    <location>
        <begin position="37"/>
        <end position="121"/>
    </location>
</feature>
<dbReference type="Proteomes" id="UP001565220">
    <property type="component" value="Unassembled WGS sequence"/>
</dbReference>
<dbReference type="InterPro" id="IPR014755">
    <property type="entry name" value="Cu-Rt/internalin_Ig-like"/>
</dbReference>
<dbReference type="InterPro" id="IPR032812">
    <property type="entry name" value="SbsA_Ig"/>
</dbReference>
<feature type="chain" id="PRO_5047065758" evidence="2">
    <location>
        <begin position="29"/>
        <end position="412"/>
    </location>
</feature>
<protein>
    <submittedName>
        <fullName evidence="4">Ig-like domain-containing protein</fullName>
    </submittedName>
</protein>
<evidence type="ECO:0000256" key="1">
    <source>
        <dbReference type="ARBA" id="ARBA00022729"/>
    </source>
</evidence>
<dbReference type="Gene3D" id="2.60.40.1220">
    <property type="match status" value="1"/>
</dbReference>
<evidence type="ECO:0000313" key="4">
    <source>
        <dbReference type="EMBL" id="MEY8762558.1"/>
    </source>
</evidence>
<dbReference type="RefSeq" id="WP_294181148.1">
    <property type="nucleotide sequence ID" value="NZ_JBGFFE010000002.1"/>
</dbReference>
<gene>
    <name evidence="4" type="ORF">AB8S09_02685</name>
</gene>
<dbReference type="SUPFAM" id="SSF48239">
    <property type="entry name" value="Terpenoid cyclases/Protein prenyltransferases"/>
    <property type="match status" value="1"/>
</dbReference>
<keyword evidence="5" id="KW-1185">Reference proteome</keyword>
<dbReference type="InterPro" id="IPR008930">
    <property type="entry name" value="Terpenoid_cyclase/PrenylTrfase"/>
</dbReference>
<organism evidence="4 5">
    <name type="scientific">Clostridium lapidicellarium</name>
    <dbReference type="NCBI Taxonomy" id="3240931"/>
    <lineage>
        <taxon>Bacteria</taxon>
        <taxon>Bacillati</taxon>
        <taxon>Bacillota</taxon>
        <taxon>Clostridia</taxon>
        <taxon>Eubacteriales</taxon>
        <taxon>Clostridiaceae</taxon>
        <taxon>Clostridium</taxon>
    </lineage>
</organism>
<feature type="signal peptide" evidence="2">
    <location>
        <begin position="1"/>
        <end position="28"/>
    </location>
</feature>